<dbReference type="Gene3D" id="3.10.310.10">
    <property type="entry name" value="Diaminopimelate Epimerase, Chain A, domain 1"/>
    <property type="match status" value="2"/>
</dbReference>
<evidence type="ECO:0000313" key="4">
    <source>
        <dbReference type="EMBL" id="QII46506.1"/>
    </source>
</evidence>
<comment type="similarity">
    <text evidence="1">Belongs to the PhzF family.</text>
</comment>
<evidence type="ECO:0000256" key="3">
    <source>
        <dbReference type="PIRSR" id="PIRSR016184-1"/>
    </source>
</evidence>
<evidence type="ECO:0000256" key="2">
    <source>
        <dbReference type="ARBA" id="ARBA00023235"/>
    </source>
</evidence>
<feature type="active site" evidence="3">
    <location>
        <position position="46"/>
    </location>
</feature>
<evidence type="ECO:0000313" key="5">
    <source>
        <dbReference type="Proteomes" id="UP000502928"/>
    </source>
</evidence>
<evidence type="ECO:0000256" key="1">
    <source>
        <dbReference type="ARBA" id="ARBA00008270"/>
    </source>
</evidence>
<dbReference type="KEGG" id="mut:GVT53_18055"/>
<dbReference type="PIRSF" id="PIRSF016184">
    <property type="entry name" value="PhzC_PhzF"/>
    <property type="match status" value="1"/>
</dbReference>
<accession>A0A6G7J6R7</accession>
<dbReference type="PANTHER" id="PTHR13774:SF17">
    <property type="entry name" value="PHENAZINE BIOSYNTHESIS-LIKE DOMAIN-CONTAINING PROTEIN"/>
    <property type="match status" value="1"/>
</dbReference>
<keyword evidence="5" id="KW-1185">Reference proteome</keyword>
<dbReference type="InterPro" id="IPR003719">
    <property type="entry name" value="Phenazine_PhzF-like"/>
</dbReference>
<dbReference type="SUPFAM" id="SSF54506">
    <property type="entry name" value="Diaminopimelate epimerase-like"/>
    <property type="match status" value="1"/>
</dbReference>
<reference evidence="4 5" key="1">
    <citation type="submission" date="2020-02" db="EMBL/GenBank/DDBJ databases">
        <title>Complete genome of Muricauda sp. 501str8.</title>
        <authorList>
            <person name="Dong B."/>
            <person name="Zhu S."/>
            <person name="Yang J."/>
            <person name="Chen J."/>
        </authorList>
    </citation>
    <scope>NUCLEOTIDE SEQUENCE [LARGE SCALE GENOMIC DNA]</scope>
    <source>
        <strain evidence="4 5">501str8</strain>
    </source>
</reference>
<sequence>MRQKIYQIDAFTSQTFGGNPAAVCILDSWLSPELMQKIAQENNLAETAFAVKKDRQYEIRWFTPEVEVDLCGHATLATAFVLFHFYEFEKNTIQFYSSRSGNLTVNKADNGWLTLDFPTDNLIAIQNIEELDTAIGQAPIKTLKGKTDYMMVYQSQKEIEAIEPNHHLLGKLDVRGVIVTAPGDEVDFVSRFFAPACGIPEDPVTGSAHTSLSPYWAEVLDKTKMTAKQLSQRGGDLVCEYLGERVKISGKAVLYLTGEIDI</sequence>
<dbReference type="Proteomes" id="UP000502928">
    <property type="component" value="Chromosome"/>
</dbReference>
<dbReference type="GO" id="GO:0005737">
    <property type="term" value="C:cytoplasm"/>
    <property type="evidence" value="ECO:0007669"/>
    <property type="project" value="TreeGrafter"/>
</dbReference>
<name>A0A6G7J6R7_9FLAO</name>
<keyword evidence="2" id="KW-0413">Isomerase</keyword>
<dbReference type="RefSeq" id="WP_166249878.1">
    <property type="nucleotide sequence ID" value="NZ_CP049616.1"/>
</dbReference>
<dbReference type="NCBIfam" id="TIGR00654">
    <property type="entry name" value="PhzF_family"/>
    <property type="match status" value="1"/>
</dbReference>
<proteinExistence type="inferred from homology"/>
<dbReference type="EMBL" id="CP049616">
    <property type="protein sequence ID" value="QII46506.1"/>
    <property type="molecule type" value="Genomic_DNA"/>
</dbReference>
<dbReference type="GO" id="GO:0016853">
    <property type="term" value="F:isomerase activity"/>
    <property type="evidence" value="ECO:0007669"/>
    <property type="project" value="UniProtKB-KW"/>
</dbReference>
<dbReference type="Pfam" id="PF02567">
    <property type="entry name" value="PhzC-PhzF"/>
    <property type="match status" value="1"/>
</dbReference>
<dbReference type="AlphaFoldDB" id="A0A6G7J6R7"/>
<organism evidence="4 5">
    <name type="scientific">Flagellimonas oceani</name>
    <dbReference type="NCBI Taxonomy" id="2698672"/>
    <lineage>
        <taxon>Bacteria</taxon>
        <taxon>Pseudomonadati</taxon>
        <taxon>Bacteroidota</taxon>
        <taxon>Flavobacteriia</taxon>
        <taxon>Flavobacteriales</taxon>
        <taxon>Flavobacteriaceae</taxon>
        <taxon>Flagellimonas</taxon>
    </lineage>
</organism>
<gene>
    <name evidence="4" type="ORF">GVT53_18055</name>
</gene>
<protein>
    <submittedName>
        <fullName evidence="4">PhzF family phenazine biosynthesis protein</fullName>
    </submittedName>
</protein>
<dbReference type="PANTHER" id="PTHR13774">
    <property type="entry name" value="PHENAZINE BIOSYNTHESIS PROTEIN"/>
    <property type="match status" value="1"/>
</dbReference>